<evidence type="ECO:0000313" key="1">
    <source>
        <dbReference type="EMBL" id="QJA99038.1"/>
    </source>
</evidence>
<name>A0A6M3M2I7_9ZZZZ</name>
<dbReference type="EMBL" id="MT143624">
    <property type="protein sequence ID" value="QJA99038.1"/>
    <property type="molecule type" value="Genomic_DNA"/>
</dbReference>
<gene>
    <name evidence="1" type="ORF">MM171A01374_0009</name>
</gene>
<sequence length="287" mass="33246">MRHSISASTFIRDCFAGAFCVFESMASFLPYVEDMTVLDLGSTDGTLQALKEIAAANPRIKVVESHFARVDAASFAIAANEAVAQWEHPNGLFWYADEIWHEDLLQLMDKELSDGVQELSFWRYQLRDNFQVMSWPPHPIHRVGIKETFIFVDEGTNTNRTWDAKMCSNWNGGWFTRWGTDFGDDYTRLPTHEMVMDVGAIGGFIENIVQKRRMHAPFWHETPNVRGESAAQWYTRERSNPIWMKRDTPYNIPHIMRYHVGKTKYVLRPELLEALKADETRSLLGYD</sequence>
<evidence type="ECO:0008006" key="2">
    <source>
        <dbReference type="Google" id="ProtNLM"/>
    </source>
</evidence>
<proteinExistence type="predicted"/>
<dbReference type="SUPFAM" id="SSF53448">
    <property type="entry name" value="Nucleotide-diphospho-sugar transferases"/>
    <property type="match status" value="1"/>
</dbReference>
<dbReference type="Gene3D" id="3.90.550.10">
    <property type="entry name" value="Spore Coat Polysaccharide Biosynthesis Protein SpsA, Chain A"/>
    <property type="match status" value="1"/>
</dbReference>
<reference evidence="1" key="1">
    <citation type="submission" date="2020-03" db="EMBL/GenBank/DDBJ databases">
        <title>The deep terrestrial virosphere.</title>
        <authorList>
            <person name="Holmfeldt K."/>
            <person name="Nilsson E."/>
            <person name="Simone D."/>
            <person name="Lopez-Fernandez M."/>
            <person name="Wu X."/>
            <person name="de Brujin I."/>
            <person name="Lundin D."/>
            <person name="Andersson A."/>
            <person name="Bertilsson S."/>
            <person name="Dopson M."/>
        </authorList>
    </citation>
    <scope>NUCLEOTIDE SEQUENCE</scope>
    <source>
        <strain evidence="1">MM171A01374</strain>
    </source>
</reference>
<dbReference type="InterPro" id="IPR029044">
    <property type="entry name" value="Nucleotide-diphossugar_trans"/>
</dbReference>
<protein>
    <recommendedName>
        <fullName evidence="2">Glycosyltransferase</fullName>
    </recommendedName>
</protein>
<dbReference type="AlphaFoldDB" id="A0A6M3M2I7"/>
<organism evidence="1">
    <name type="scientific">viral metagenome</name>
    <dbReference type="NCBI Taxonomy" id="1070528"/>
    <lineage>
        <taxon>unclassified sequences</taxon>
        <taxon>metagenomes</taxon>
        <taxon>organismal metagenomes</taxon>
    </lineage>
</organism>
<accession>A0A6M3M2I7</accession>